<sequence length="122" mass="13544">MGEAARNDGGSNHRWACSRPIIDPVSRPSPTTAASCNSIDSTRSPRGGKGGKEAEEEEDSGRRFWLLKTEPSDWSWTEQAAAAGNGTALWDGVRNNQAWSRSAWSGWWRWSGGRPRGTRLWR</sequence>
<gene>
    <name evidence="1" type="ORF">MLD38_023278</name>
</gene>
<reference evidence="2" key="1">
    <citation type="journal article" date="2023" name="Front. Plant Sci.">
        <title>Chromosomal-level genome assembly of Melastoma candidum provides insights into trichome evolution.</title>
        <authorList>
            <person name="Zhong Y."/>
            <person name="Wu W."/>
            <person name="Sun C."/>
            <person name="Zou P."/>
            <person name="Liu Y."/>
            <person name="Dai S."/>
            <person name="Zhou R."/>
        </authorList>
    </citation>
    <scope>NUCLEOTIDE SEQUENCE [LARGE SCALE GENOMIC DNA]</scope>
</reference>
<organism evidence="1 2">
    <name type="scientific">Melastoma candidum</name>
    <dbReference type="NCBI Taxonomy" id="119954"/>
    <lineage>
        <taxon>Eukaryota</taxon>
        <taxon>Viridiplantae</taxon>
        <taxon>Streptophyta</taxon>
        <taxon>Embryophyta</taxon>
        <taxon>Tracheophyta</taxon>
        <taxon>Spermatophyta</taxon>
        <taxon>Magnoliopsida</taxon>
        <taxon>eudicotyledons</taxon>
        <taxon>Gunneridae</taxon>
        <taxon>Pentapetalae</taxon>
        <taxon>rosids</taxon>
        <taxon>malvids</taxon>
        <taxon>Myrtales</taxon>
        <taxon>Melastomataceae</taxon>
        <taxon>Melastomatoideae</taxon>
        <taxon>Melastomateae</taxon>
        <taxon>Melastoma</taxon>
    </lineage>
</organism>
<evidence type="ECO:0000313" key="2">
    <source>
        <dbReference type="Proteomes" id="UP001057402"/>
    </source>
</evidence>
<protein>
    <submittedName>
        <fullName evidence="1">Uncharacterized protein</fullName>
    </submittedName>
</protein>
<comment type="caution">
    <text evidence="1">The sequence shown here is derived from an EMBL/GenBank/DDBJ whole genome shotgun (WGS) entry which is preliminary data.</text>
</comment>
<dbReference type="EMBL" id="CM042885">
    <property type="protein sequence ID" value="KAI4367550.1"/>
    <property type="molecule type" value="Genomic_DNA"/>
</dbReference>
<keyword evidence="2" id="KW-1185">Reference proteome</keyword>
<dbReference type="Proteomes" id="UP001057402">
    <property type="component" value="Chromosome 6"/>
</dbReference>
<accession>A0ACB9QQG1</accession>
<proteinExistence type="predicted"/>
<name>A0ACB9QQG1_9MYRT</name>
<evidence type="ECO:0000313" key="1">
    <source>
        <dbReference type="EMBL" id="KAI4367550.1"/>
    </source>
</evidence>